<sequence length="185" mass="20370">MRRVWCESWKCIWHLPKRGQRRGSHHKFPEKESNCPVLGDPANTTTAMQRQPPQLNPRCVTRRHPAIGRMCSFHSVTSPSDDHPKSRPKTSAGKRAATRCLTCGAHSPVRYPTQTVCSHTFVDPITAAHPEPVPERPASPTPGVSAWQPASINKGSHKIHEAVCAKQSVLLRLTNGPGMVQTQAA</sequence>
<accession>A0AAN6T0N0</accession>
<organism evidence="2 3">
    <name type="scientific">Parathielavia hyrcaniae</name>
    <dbReference type="NCBI Taxonomy" id="113614"/>
    <lineage>
        <taxon>Eukaryota</taxon>
        <taxon>Fungi</taxon>
        <taxon>Dikarya</taxon>
        <taxon>Ascomycota</taxon>
        <taxon>Pezizomycotina</taxon>
        <taxon>Sordariomycetes</taxon>
        <taxon>Sordariomycetidae</taxon>
        <taxon>Sordariales</taxon>
        <taxon>Chaetomiaceae</taxon>
        <taxon>Parathielavia</taxon>
    </lineage>
</organism>
<dbReference type="EMBL" id="MU863639">
    <property type="protein sequence ID" value="KAK4100750.1"/>
    <property type="molecule type" value="Genomic_DNA"/>
</dbReference>
<reference evidence="2" key="2">
    <citation type="submission" date="2023-05" db="EMBL/GenBank/DDBJ databases">
        <authorList>
            <consortium name="Lawrence Berkeley National Laboratory"/>
            <person name="Steindorff A."/>
            <person name="Hensen N."/>
            <person name="Bonometti L."/>
            <person name="Westerberg I."/>
            <person name="Brannstrom I.O."/>
            <person name="Guillou S."/>
            <person name="Cros-Aarteil S."/>
            <person name="Calhoun S."/>
            <person name="Haridas S."/>
            <person name="Kuo A."/>
            <person name="Mondo S."/>
            <person name="Pangilinan J."/>
            <person name="Riley R."/>
            <person name="Labutti K."/>
            <person name="Andreopoulos B."/>
            <person name="Lipzen A."/>
            <person name="Chen C."/>
            <person name="Yanf M."/>
            <person name="Daum C."/>
            <person name="Ng V."/>
            <person name="Clum A."/>
            <person name="Ohm R."/>
            <person name="Martin F."/>
            <person name="Silar P."/>
            <person name="Natvig D."/>
            <person name="Lalanne C."/>
            <person name="Gautier V."/>
            <person name="Ament-Velasquez S.L."/>
            <person name="Kruys A."/>
            <person name="Hutchinson M.I."/>
            <person name="Powell A.J."/>
            <person name="Barry K."/>
            <person name="Miller A.N."/>
            <person name="Grigoriev I.V."/>
            <person name="Debuchy R."/>
            <person name="Gladieux P."/>
            <person name="Thoren M.H."/>
            <person name="Johannesson H."/>
        </authorList>
    </citation>
    <scope>NUCLEOTIDE SEQUENCE</scope>
    <source>
        <strain evidence="2">CBS 757.83</strain>
    </source>
</reference>
<protein>
    <submittedName>
        <fullName evidence="2">Uncharacterized protein</fullName>
    </submittedName>
</protein>
<proteinExistence type="predicted"/>
<reference evidence="2" key="1">
    <citation type="journal article" date="2023" name="Mol. Phylogenet. Evol.">
        <title>Genome-scale phylogeny and comparative genomics of the fungal order Sordariales.</title>
        <authorList>
            <person name="Hensen N."/>
            <person name="Bonometti L."/>
            <person name="Westerberg I."/>
            <person name="Brannstrom I.O."/>
            <person name="Guillou S."/>
            <person name="Cros-Aarteil S."/>
            <person name="Calhoun S."/>
            <person name="Haridas S."/>
            <person name="Kuo A."/>
            <person name="Mondo S."/>
            <person name="Pangilinan J."/>
            <person name="Riley R."/>
            <person name="LaButti K."/>
            <person name="Andreopoulos B."/>
            <person name="Lipzen A."/>
            <person name="Chen C."/>
            <person name="Yan M."/>
            <person name="Daum C."/>
            <person name="Ng V."/>
            <person name="Clum A."/>
            <person name="Steindorff A."/>
            <person name="Ohm R.A."/>
            <person name="Martin F."/>
            <person name="Silar P."/>
            <person name="Natvig D.O."/>
            <person name="Lalanne C."/>
            <person name="Gautier V."/>
            <person name="Ament-Velasquez S.L."/>
            <person name="Kruys A."/>
            <person name="Hutchinson M.I."/>
            <person name="Powell A.J."/>
            <person name="Barry K."/>
            <person name="Miller A.N."/>
            <person name="Grigoriev I.V."/>
            <person name="Debuchy R."/>
            <person name="Gladieux P."/>
            <person name="Hiltunen Thoren M."/>
            <person name="Johannesson H."/>
        </authorList>
    </citation>
    <scope>NUCLEOTIDE SEQUENCE</scope>
    <source>
        <strain evidence="2">CBS 757.83</strain>
    </source>
</reference>
<dbReference type="AlphaFoldDB" id="A0AAN6T0N0"/>
<evidence type="ECO:0000313" key="2">
    <source>
        <dbReference type="EMBL" id="KAK4100750.1"/>
    </source>
</evidence>
<name>A0AAN6T0N0_9PEZI</name>
<evidence type="ECO:0000256" key="1">
    <source>
        <dbReference type="SAM" id="MobiDB-lite"/>
    </source>
</evidence>
<keyword evidence="3" id="KW-1185">Reference proteome</keyword>
<evidence type="ECO:0000313" key="3">
    <source>
        <dbReference type="Proteomes" id="UP001305647"/>
    </source>
</evidence>
<comment type="caution">
    <text evidence="2">The sequence shown here is derived from an EMBL/GenBank/DDBJ whole genome shotgun (WGS) entry which is preliminary data.</text>
</comment>
<gene>
    <name evidence="2" type="ORF">N658DRAFT_94611</name>
</gene>
<dbReference type="Proteomes" id="UP001305647">
    <property type="component" value="Unassembled WGS sequence"/>
</dbReference>
<feature type="region of interest" description="Disordered" evidence="1">
    <location>
        <begin position="73"/>
        <end position="94"/>
    </location>
</feature>